<dbReference type="Proteomes" id="UP000620262">
    <property type="component" value="Unassembled WGS sequence"/>
</dbReference>
<evidence type="ECO:0000256" key="8">
    <source>
        <dbReference type="SAM" id="SignalP"/>
    </source>
</evidence>
<comment type="subcellular location">
    <subcellularLocation>
        <location evidence="1">Cell membrane</location>
        <topology evidence="1">Multi-pass membrane protein</topology>
    </subcellularLocation>
</comment>
<proteinExistence type="inferred from homology"/>
<feature type="transmembrane region" description="Helical" evidence="7">
    <location>
        <begin position="139"/>
        <end position="158"/>
    </location>
</feature>
<feature type="transmembrane region" description="Helical" evidence="7">
    <location>
        <begin position="431"/>
        <end position="453"/>
    </location>
</feature>
<keyword evidence="4 7" id="KW-0812">Transmembrane</keyword>
<accession>A0ABR9IQR6</accession>
<name>A0ABR9IQR6_RHIVS</name>
<evidence type="ECO:0000313" key="12">
    <source>
        <dbReference type="EMBL" id="MBE1505535.1"/>
    </source>
</evidence>
<sequence>MIRLAVFLLAFLVVTSVAAQTAPPPPQQKIDQLIGLLQDPEIQTWLESRKKEQQSALAVAEPSGFAAWEVRVRSRINGILTAIPRIPSEMSEGAARARQDAVSHGYAPIFLIFAGLVAVGAAAEWLFRRARSPSIGPVARLLPVAVFTVVVAVIFFAVEWPPLARLVLLAYLVAFIVYRVAAVLIGLVESNRPSLTIRARLFVGIALFAAATATLGAPLGVDRAVAEAISYCFSALLLALAIETVWSALARPIVIKAGLTAFLGLLWVLWCVDLKGLFWIGIYALVLPDLLRATGRAAATLTSAPSESPKSILLVRGSRAIVIALAVGWLALVWHFNPDSLANQNATMAAVLNGLLKGVIVLLIADLLWQLAKGWIDRTITTSADATGLAPAEVAKRARFRTLLPIFRNALAVMVAVMAGLIILSQLGVEIGPLIAGAGIFGVAIGFGSQTLVKDVISGVFYMLDDAFRVGEYIQAKNYKGTVEGFSLRSVRLRHHRGPVFTVPFGELGAVENMSRDWVIDKFRISVAYNTDINKARKITKAIGAELKEDAEVGPLFIEPLKMKGVEEFGDYGIVLSFAMTTVPGMQTYIRRKAYAMIREAFQNNGIEFAQPMVQVGGDDKNGAAAAATTLRTAQQAKAAGAEG</sequence>
<keyword evidence="3" id="KW-1003">Cell membrane</keyword>
<dbReference type="InterPro" id="IPR011014">
    <property type="entry name" value="MscS_channel_TM-2"/>
</dbReference>
<evidence type="ECO:0000256" key="2">
    <source>
        <dbReference type="ARBA" id="ARBA00008017"/>
    </source>
</evidence>
<feature type="domain" description="Mechanosensitive ion channel MscS" evidence="9">
    <location>
        <begin position="451"/>
        <end position="516"/>
    </location>
</feature>
<gene>
    <name evidence="12" type="ORF">H4W29_002716</name>
</gene>
<dbReference type="PANTHER" id="PTHR30460">
    <property type="entry name" value="MODERATE CONDUCTANCE MECHANOSENSITIVE CHANNEL YBIO"/>
    <property type="match status" value="1"/>
</dbReference>
<evidence type="ECO:0000259" key="11">
    <source>
        <dbReference type="Pfam" id="PF21088"/>
    </source>
</evidence>
<dbReference type="InterPro" id="IPR006685">
    <property type="entry name" value="MscS_channel_2nd"/>
</dbReference>
<feature type="chain" id="PRO_5045405080" evidence="8">
    <location>
        <begin position="20"/>
        <end position="644"/>
    </location>
</feature>
<feature type="signal peptide" evidence="8">
    <location>
        <begin position="1"/>
        <end position="19"/>
    </location>
</feature>
<evidence type="ECO:0000256" key="1">
    <source>
        <dbReference type="ARBA" id="ARBA00004651"/>
    </source>
</evidence>
<dbReference type="Gene3D" id="3.30.70.100">
    <property type="match status" value="1"/>
</dbReference>
<feature type="transmembrane region" description="Helical" evidence="7">
    <location>
        <begin position="164"/>
        <end position="187"/>
    </location>
</feature>
<dbReference type="InterPro" id="IPR023408">
    <property type="entry name" value="MscS_beta-dom_sf"/>
</dbReference>
<feature type="transmembrane region" description="Helical" evidence="7">
    <location>
        <begin position="199"/>
        <end position="216"/>
    </location>
</feature>
<dbReference type="Pfam" id="PF21088">
    <property type="entry name" value="MS_channel_1st"/>
    <property type="match status" value="1"/>
</dbReference>
<dbReference type="RefSeq" id="WP_192729374.1">
    <property type="nucleotide sequence ID" value="NZ_BAAAVL010000009.1"/>
</dbReference>
<keyword evidence="6 7" id="KW-0472">Membrane</keyword>
<feature type="domain" description="Mechanosensitive ion channel transmembrane helices 2/3" evidence="11">
    <location>
        <begin position="410"/>
        <end position="450"/>
    </location>
</feature>
<dbReference type="SUPFAM" id="SSF82861">
    <property type="entry name" value="Mechanosensitive channel protein MscS (YggB), transmembrane region"/>
    <property type="match status" value="1"/>
</dbReference>
<feature type="transmembrane region" description="Helical" evidence="7">
    <location>
        <begin position="276"/>
        <end position="293"/>
    </location>
</feature>
<feature type="transmembrane region" description="Helical" evidence="7">
    <location>
        <begin position="406"/>
        <end position="425"/>
    </location>
</feature>
<dbReference type="SUPFAM" id="SSF50182">
    <property type="entry name" value="Sm-like ribonucleoproteins"/>
    <property type="match status" value="1"/>
</dbReference>
<evidence type="ECO:0000259" key="10">
    <source>
        <dbReference type="Pfam" id="PF21082"/>
    </source>
</evidence>
<evidence type="ECO:0000313" key="13">
    <source>
        <dbReference type="Proteomes" id="UP000620262"/>
    </source>
</evidence>
<dbReference type="SUPFAM" id="SSF82689">
    <property type="entry name" value="Mechanosensitive channel protein MscS (YggB), C-terminal domain"/>
    <property type="match status" value="1"/>
</dbReference>
<organism evidence="12 13">
    <name type="scientific">Rhizobium viscosum</name>
    <name type="common">Arthrobacter viscosus</name>
    <dbReference type="NCBI Taxonomy" id="1673"/>
    <lineage>
        <taxon>Bacteria</taxon>
        <taxon>Pseudomonadati</taxon>
        <taxon>Pseudomonadota</taxon>
        <taxon>Alphaproteobacteria</taxon>
        <taxon>Hyphomicrobiales</taxon>
        <taxon>Rhizobiaceae</taxon>
        <taxon>Rhizobium/Agrobacterium group</taxon>
        <taxon>Rhizobium</taxon>
    </lineage>
</organism>
<reference evidence="12 13" key="1">
    <citation type="submission" date="2020-10" db="EMBL/GenBank/DDBJ databases">
        <title>Sequencing the genomes of 1000 actinobacteria strains.</title>
        <authorList>
            <person name="Klenk H.-P."/>
        </authorList>
    </citation>
    <scope>NUCLEOTIDE SEQUENCE [LARGE SCALE GENOMIC DNA]</scope>
    <source>
        <strain evidence="12 13">DSM 7307</strain>
    </source>
</reference>
<evidence type="ECO:0000256" key="3">
    <source>
        <dbReference type="ARBA" id="ARBA00022475"/>
    </source>
</evidence>
<dbReference type="InterPro" id="IPR049142">
    <property type="entry name" value="MS_channel_1st"/>
</dbReference>
<evidence type="ECO:0000256" key="6">
    <source>
        <dbReference type="ARBA" id="ARBA00023136"/>
    </source>
</evidence>
<keyword evidence="8" id="KW-0732">Signal</keyword>
<feature type="transmembrane region" description="Helical" evidence="7">
    <location>
        <begin position="348"/>
        <end position="369"/>
    </location>
</feature>
<evidence type="ECO:0000256" key="4">
    <source>
        <dbReference type="ARBA" id="ARBA00022692"/>
    </source>
</evidence>
<dbReference type="Pfam" id="PF21082">
    <property type="entry name" value="MS_channel_3rd"/>
    <property type="match status" value="1"/>
</dbReference>
<evidence type="ECO:0000259" key="9">
    <source>
        <dbReference type="Pfam" id="PF00924"/>
    </source>
</evidence>
<dbReference type="InterPro" id="IPR049278">
    <property type="entry name" value="MS_channel_C"/>
</dbReference>
<dbReference type="EMBL" id="JADBEC010000001">
    <property type="protein sequence ID" value="MBE1505535.1"/>
    <property type="molecule type" value="Genomic_DNA"/>
</dbReference>
<dbReference type="Pfam" id="PF00924">
    <property type="entry name" value="MS_channel_2nd"/>
    <property type="match status" value="1"/>
</dbReference>
<dbReference type="Gene3D" id="1.10.287.1260">
    <property type="match status" value="1"/>
</dbReference>
<comment type="similarity">
    <text evidence="2">Belongs to the MscS (TC 1.A.23) family.</text>
</comment>
<dbReference type="PANTHER" id="PTHR30460:SF0">
    <property type="entry name" value="MODERATE CONDUCTANCE MECHANOSENSITIVE CHANNEL YBIO"/>
    <property type="match status" value="1"/>
</dbReference>
<dbReference type="Gene3D" id="2.30.30.60">
    <property type="match status" value="1"/>
</dbReference>
<evidence type="ECO:0000256" key="5">
    <source>
        <dbReference type="ARBA" id="ARBA00022989"/>
    </source>
</evidence>
<feature type="domain" description="Mechanosensitive ion channel MscS C-terminal" evidence="10">
    <location>
        <begin position="522"/>
        <end position="609"/>
    </location>
</feature>
<keyword evidence="5 7" id="KW-1133">Transmembrane helix</keyword>
<evidence type="ECO:0000256" key="7">
    <source>
        <dbReference type="SAM" id="Phobius"/>
    </source>
</evidence>
<dbReference type="InterPro" id="IPR011066">
    <property type="entry name" value="MscS_channel_C_sf"/>
</dbReference>
<feature type="transmembrane region" description="Helical" evidence="7">
    <location>
        <begin position="106"/>
        <end position="127"/>
    </location>
</feature>
<feature type="transmembrane region" description="Helical" evidence="7">
    <location>
        <begin position="313"/>
        <end position="336"/>
    </location>
</feature>
<comment type="caution">
    <text evidence="12">The sequence shown here is derived from an EMBL/GenBank/DDBJ whole genome shotgun (WGS) entry which is preliminary data.</text>
</comment>
<keyword evidence="13" id="KW-1185">Reference proteome</keyword>
<dbReference type="InterPro" id="IPR045276">
    <property type="entry name" value="YbiO_bact"/>
</dbReference>
<dbReference type="InterPro" id="IPR010920">
    <property type="entry name" value="LSM_dom_sf"/>
</dbReference>
<protein>
    <submittedName>
        <fullName evidence="12">Small-conductance mechanosensitive channel</fullName>
    </submittedName>
</protein>
<feature type="transmembrane region" description="Helical" evidence="7">
    <location>
        <begin position="228"/>
        <end position="246"/>
    </location>
</feature>